<comment type="similarity">
    <text evidence="1">Belongs to the 3-beta-HSD family.</text>
</comment>
<evidence type="ECO:0000259" key="3">
    <source>
        <dbReference type="Pfam" id="PF01073"/>
    </source>
</evidence>
<dbReference type="PANTHER" id="PTHR43245:SF51">
    <property type="entry name" value="SHORT CHAIN DEHYDROGENASE_REDUCTASE FAMILY 42E, MEMBER 2"/>
    <property type="match status" value="1"/>
</dbReference>
<dbReference type="HOGENOM" id="CLU_007383_6_8_1"/>
<evidence type="ECO:0000313" key="4">
    <source>
        <dbReference type="EMBL" id="KIP01928.1"/>
    </source>
</evidence>
<dbReference type="SUPFAM" id="SSF51735">
    <property type="entry name" value="NAD(P)-binding Rossmann-fold domains"/>
    <property type="match status" value="1"/>
</dbReference>
<feature type="domain" description="3-beta hydroxysteroid dehydrogenase/isomerase" evidence="3">
    <location>
        <begin position="6"/>
        <end position="267"/>
    </location>
</feature>
<evidence type="ECO:0000256" key="1">
    <source>
        <dbReference type="ARBA" id="ARBA00009219"/>
    </source>
</evidence>
<keyword evidence="5" id="KW-1185">Reference proteome</keyword>
<dbReference type="Pfam" id="PF01073">
    <property type="entry name" value="3Beta_HSD"/>
    <property type="match status" value="1"/>
</dbReference>
<gene>
    <name evidence="4" type="ORF">PHLGIDRAFT_96543</name>
</gene>
<evidence type="ECO:0000256" key="2">
    <source>
        <dbReference type="ARBA" id="ARBA00023002"/>
    </source>
</evidence>
<name>A0A0C3PAR8_PHLG1</name>
<dbReference type="InterPro" id="IPR036291">
    <property type="entry name" value="NAD(P)-bd_dom_sf"/>
</dbReference>
<dbReference type="OrthoDB" id="10058185at2759"/>
<dbReference type="STRING" id="745531.A0A0C3PAR8"/>
<dbReference type="InterPro" id="IPR050177">
    <property type="entry name" value="Lipid_A_modif_metabolic_enz"/>
</dbReference>
<dbReference type="InterPro" id="IPR002225">
    <property type="entry name" value="3Beta_OHSteriod_DH/Estase"/>
</dbReference>
<dbReference type="GO" id="GO:0016616">
    <property type="term" value="F:oxidoreductase activity, acting on the CH-OH group of donors, NAD or NADP as acceptor"/>
    <property type="evidence" value="ECO:0007669"/>
    <property type="project" value="InterPro"/>
</dbReference>
<dbReference type="PANTHER" id="PTHR43245">
    <property type="entry name" value="BIFUNCTIONAL POLYMYXIN RESISTANCE PROTEIN ARNA"/>
    <property type="match status" value="1"/>
</dbReference>
<dbReference type="AlphaFoldDB" id="A0A0C3PAR8"/>
<dbReference type="Gene3D" id="3.40.50.720">
    <property type="entry name" value="NAD(P)-binding Rossmann-like Domain"/>
    <property type="match status" value="1"/>
</dbReference>
<protein>
    <recommendedName>
        <fullName evidence="3">3-beta hydroxysteroid dehydrogenase/isomerase domain-containing protein</fullName>
    </recommendedName>
</protein>
<sequence>MPDSYLVIGGSGLLGGHVVDQLVARGETSVASFDIAPGSFDQRVRTFVGNICDRAELENAVKESGATCIIHTASLLQGKSKEQVYKVNVGGTENVVEVAKAQHVSKLVYTSSASVVFAGSDQPNVDESAPYPAKAFDDYNAAKAIAEQLVLKTNGYQGLSTVSLRVAGLFGPRDRVTVPTIMGIMMSKRSGMQIGDNKNLFDWTYIENAAQAHLLAADRLSPDHAKYKLVAGEAFFISNGEPRPYWDFPRGLWKAAGHTPKKITVIPKGIAMVIAVIMELVAWIRGSEATLTRFRVHYICLTRYCNIDKARNALDYHPLFSIDEGIRRSAEYWMSTHPEDVAKLRETQ</sequence>
<reference evidence="4 5" key="1">
    <citation type="journal article" date="2014" name="PLoS Genet.">
        <title>Analysis of the Phlebiopsis gigantea genome, transcriptome and secretome provides insight into its pioneer colonization strategies of wood.</title>
        <authorList>
            <person name="Hori C."/>
            <person name="Ishida T."/>
            <person name="Igarashi K."/>
            <person name="Samejima M."/>
            <person name="Suzuki H."/>
            <person name="Master E."/>
            <person name="Ferreira P."/>
            <person name="Ruiz-Duenas F.J."/>
            <person name="Held B."/>
            <person name="Canessa P."/>
            <person name="Larrondo L.F."/>
            <person name="Schmoll M."/>
            <person name="Druzhinina I.S."/>
            <person name="Kubicek C.P."/>
            <person name="Gaskell J.A."/>
            <person name="Kersten P."/>
            <person name="St John F."/>
            <person name="Glasner J."/>
            <person name="Sabat G."/>
            <person name="Splinter BonDurant S."/>
            <person name="Syed K."/>
            <person name="Yadav J."/>
            <person name="Mgbeahuruike A.C."/>
            <person name="Kovalchuk A."/>
            <person name="Asiegbu F.O."/>
            <person name="Lackner G."/>
            <person name="Hoffmeister D."/>
            <person name="Rencoret J."/>
            <person name="Gutierrez A."/>
            <person name="Sun H."/>
            <person name="Lindquist E."/>
            <person name="Barry K."/>
            <person name="Riley R."/>
            <person name="Grigoriev I.V."/>
            <person name="Henrissat B."/>
            <person name="Kues U."/>
            <person name="Berka R.M."/>
            <person name="Martinez A.T."/>
            <person name="Covert S.F."/>
            <person name="Blanchette R.A."/>
            <person name="Cullen D."/>
        </authorList>
    </citation>
    <scope>NUCLEOTIDE SEQUENCE [LARGE SCALE GENOMIC DNA]</scope>
    <source>
        <strain evidence="4 5">11061_1 CR5-6</strain>
    </source>
</reference>
<evidence type="ECO:0000313" key="5">
    <source>
        <dbReference type="Proteomes" id="UP000053257"/>
    </source>
</evidence>
<dbReference type="EMBL" id="KN840721">
    <property type="protein sequence ID" value="KIP01928.1"/>
    <property type="molecule type" value="Genomic_DNA"/>
</dbReference>
<organism evidence="4 5">
    <name type="scientific">Phlebiopsis gigantea (strain 11061_1 CR5-6)</name>
    <name type="common">White-rot fungus</name>
    <name type="synonym">Peniophora gigantea</name>
    <dbReference type="NCBI Taxonomy" id="745531"/>
    <lineage>
        <taxon>Eukaryota</taxon>
        <taxon>Fungi</taxon>
        <taxon>Dikarya</taxon>
        <taxon>Basidiomycota</taxon>
        <taxon>Agaricomycotina</taxon>
        <taxon>Agaricomycetes</taxon>
        <taxon>Polyporales</taxon>
        <taxon>Phanerochaetaceae</taxon>
        <taxon>Phlebiopsis</taxon>
    </lineage>
</organism>
<accession>A0A0C3PAR8</accession>
<dbReference type="Proteomes" id="UP000053257">
    <property type="component" value="Unassembled WGS sequence"/>
</dbReference>
<proteinExistence type="inferred from homology"/>
<keyword evidence="2" id="KW-0560">Oxidoreductase</keyword>
<dbReference type="GO" id="GO:0006694">
    <property type="term" value="P:steroid biosynthetic process"/>
    <property type="evidence" value="ECO:0007669"/>
    <property type="project" value="InterPro"/>
</dbReference>